<sequence>MLLRNGYKLSSLILNKDCEIVLFESSCTKSVHKHICYT</sequence>
<reference evidence="1" key="1">
    <citation type="submission" date="2018-02" db="EMBL/GenBank/DDBJ databases">
        <title>Rhizophora mucronata_Transcriptome.</title>
        <authorList>
            <person name="Meera S.P."/>
            <person name="Sreeshan A."/>
            <person name="Augustine A."/>
        </authorList>
    </citation>
    <scope>NUCLEOTIDE SEQUENCE</scope>
    <source>
        <tissue evidence="1">Leaf</tissue>
    </source>
</reference>
<evidence type="ECO:0000313" key="1">
    <source>
        <dbReference type="EMBL" id="MBX63470.1"/>
    </source>
</evidence>
<proteinExistence type="predicted"/>
<name>A0A2P2Q924_RHIMU</name>
<protein>
    <submittedName>
        <fullName evidence="1">Uncharacterized protein</fullName>
    </submittedName>
</protein>
<organism evidence="1">
    <name type="scientific">Rhizophora mucronata</name>
    <name type="common">Asiatic mangrove</name>
    <dbReference type="NCBI Taxonomy" id="61149"/>
    <lineage>
        <taxon>Eukaryota</taxon>
        <taxon>Viridiplantae</taxon>
        <taxon>Streptophyta</taxon>
        <taxon>Embryophyta</taxon>
        <taxon>Tracheophyta</taxon>
        <taxon>Spermatophyta</taxon>
        <taxon>Magnoliopsida</taxon>
        <taxon>eudicotyledons</taxon>
        <taxon>Gunneridae</taxon>
        <taxon>Pentapetalae</taxon>
        <taxon>rosids</taxon>
        <taxon>fabids</taxon>
        <taxon>Malpighiales</taxon>
        <taxon>Rhizophoraceae</taxon>
        <taxon>Rhizophora</taxon>
    </lineage>
</organism>
<dbReference type="EMBL" id="GGEC01082986">
    <property type="protein sequence ID" value="MBX63470.1"/>
    <property type="molecule type" value="Transcribed_RNA"/>
</dbReference>
<dbReference type="AlphaFoldDB" id="A0A2P2Q924"/>
<accession>A0A2P2Q924</accession>